<sequence length="159" mass="18237">MKLYHGSNVIVEKPIIKDNLRALDFGAGFYLTTSEAQAVRWAKSVVRRRKIGQPIVNVYHFEDEMQTGLKIQHFKDADGDWLDFVVANRKRKSLIEKYDLVIGPVANDSTLDVINDYMRGRFSKEIAVQLLMPQNLTDQYAFLTEEALLLLKFEGSDIV</sequence>
<dbReference type="InterPro" id="IPR025051">
    <property type="entry name" value="DUF3990"/>
</dbReference>
<dbReference type="RefSeq" id="WP_006778588.1">
    <property type="nucleotide sequence ID" value="NZ_CP040506.1"/>
</dbReference>
<name>G5IAS7_9FIRM</name>
<dbReference type="Proteomes" id="UP000005384">
    <property type="component" value="Unassembled WGS sequence"/>
</dbReference>
<dbReference type="EMBL" id="ADLN01000003">
    <property type="protein sequence ID" value="EHI61422.1"/>
    <property type="molecule type" value="Genomic_DNA"/>
</dbReference>
<gene>
    <name evidence="1" type="ORF">HMPREF9473_00604</name>
</gene>
<evidence type="ECO:0000313" key="1">
    <source>
        <dbReference type="EMBL" id="EHI61422.1"/>
    </source>
</evidence>
<dbReference type="HOGENOM" id="CLU_075559_1_0_9"/>
<comment type="caution">
    <text evidence="1">The sequence shown here is derived from an EMBL/GenBank/DDBJ whole genome shotgun (WGS) entry which is preliminary data.</text>
</comment>
<reference evidence="1 2" key="1">
    <citation type="submission" date="2011-08" db="EMBL/GenBank/DDBJ databases">
        <title>The Genome Sequence of Clostridium hathewayi WAL-18680.</title>
        <authorList>
            <consortium name="The Broad Institute Genome Sequencing Platform"/>
            <person name="Earl A."/>
            <person name="Ward D."/>
            <person name="Feldgarden M."/>
            <person name="Gevers D."/>
            <person name="Finegold S.M."/>
            <person name="Summanen P.H."/>
            <person name="Molitoris D.R."/>
            <person name="Song M."/>
            <person name="Daigneault M."/>
            <person name="Allen-Vercoe E."/>
            <person name="Young S.K."/>
            <person name="Zeng Q."/>
            <person name="Gargeya S."/>
            <person name="Fitzgerald M."/>
            <person name="Haas B."/>
            <person name="Abouelleil A."/>
            <person name="Alvarado L."/>
            <person name="Arachchi H.M."/>
            <person name="Berlin A."/>
            <person name="Brown A."/>
            <person name="Chapman S.B."/>
            <person name="Chen Z."/>
            <person name="Dunbar C."/>
            <person name="Freedman E."/>
            <person name="Gearin G."/>
            <person name="Gellesch M."/>
            <person name="Goldberg J."/>
            <person name="Griggs A."/>
            <person name="Gujja S."/>
            <person name="Heiman D."/>
            <person name="Howarth C."/>
            <person name="Larson L."/>
            <person name="Lui A."/>
            <person name="MacDonald P.J.P."/>
            <person name="Montmayeur A."/>
            <person name="Murphy C."/>
            <person name="Neiman D."/>
            <person name="Pearson M."/>
            <person name="Priest M."/>
            <person name="Roberts A."/>
            <person name="Saif S."/>
            <person name="Shea T."/>
            <person name="Shenoy N."/>
            <person name="Sisk P."/>
            <person name="Stolte C."/>
            <person name="Sykes S."/>
            <person name="Wortman J."/>
            <person name="Nusbaum C."/>
            <person name="Birren B."/>
        </authorList>
    </citation>
    <scope>NUCLEOTIDE SEQUENCE [LARGE SCALE GENOMIC DNA]</scope>
    <source>
        <strain evidence="1 2">WAL-18680</strain>
    </source>
</reference>
<proteinExistence type="predicted"/>
<evidence type="ECO:0008006" key="3">
    <source>
        <dbReference type="Google" id="ProtNLM"/>
    </source>
</evidence>
<organism evidence="1 2">
    <name type="scientific">Hungatella hathewayi WAL-18680</name>
    <dbReference type="NCBI Taxonomy" id="742737"/>
    <lineage>
        <taxon>Bacteria</taxon>
        <taxon>Bacillati</taxon>
        <taxon>Bacillota</taxon>
        <taxon>Clostridia</taxon>
        <taxon>Lachnospirales</taxon>
        <taxon>Lachnospiraceae</taxon>
        <taxon>Hungatella</taxon>
    </lineage>
</organism>
<dbReference type="OrthoDB" id="9813772at2"/>
<dbReference type="PATRIC" id="fig|742737.3.peg.604"/>
<accession>G5IAS7</accession>
<dbReference type="AlphaFoldDB" id="G5IAS7"/>
<dbReference type="Pfam" id="PF13151">
    <property type="entry name" value="DUF3990"/>
    <property type="match status" value="1"/>
</dbReference>
<keyword evidence="2" id="KW-1185">Reference proteome</keyword>
<evidence type="ECO:0000313" key="2">
    <source>
        <dbReference type="Proteomes" id="UP000005384"/>
    </source>
</evidence>
<protein>
    <recommendedName>
        <fullName evidence="3">DUF3990 domain-containing protein</fullName>
    </recommendedName>
</protein>